<dbReference type="SUPFAM" id="SSF56112">
    <property type="entry name" value="Protein kinase-like (PK-like)"/>
    <property type="match status" value="1"/>
</dbReference>
<feature type="compositionally biased region" description="Low complexity" evidence="9">
    <location>
        <begin position="178"/>
        <end position="197"/>
    </location>
</feature>
<organism evidence="11">
    <name type="scientific">Daucus carota subsp. sativus</name>
    <name type="common">Carrot</name>
    <dbReference type="NCBI Taxonomy" id="79200"/>
    <lineage>
        <taxon>Eukaryota</taxon>
        <taxon>Viridiplantae</taxon>
        <taxon>Streptophyta</taxon>
        <taxon>Embryophyta</taxon>
        <taxon>Tracheophyta</taxon>
        <taxon>Spermatophyta</taxon>
        <taxon>Magnoliopsida</taxon>
        <taxon>eudicotyledons</taxon>
        <taxon>Gunneridae</taxon>
        <taxon>Pentapetalae</taxon>
        <taxon>asterids</taxon>
        <taxon>campanulids</taxon>
        <taxon>Apiales</taxon>
        <taxon>Apiaceae</taxon>
        <taxon>Apioideae</taxon>
        <taxon>Scandiceae</taxon>
        <taxon>Daucinae</taxon>
        <taxon>Daucus</taxon>
        <taxon>Daucus sect. Daucus</taxon>
    </lineage>
</organism>
<evidence type="ECO:0000313" key="11">
    <source>
        <dbReference type="EMBL" id="KZM89330.1"/>
    </source>
</evidence>
<dbReference type="PROSITE" id="PS00108">
    <property type="entry name" value="PROTEIN_KINASE_ST"/>
    <property type="match status" value="1"/>
</dbReference>
<dbReference type="InterPro" id="IPR008271">
    <property type="entry name" value="Ser/Thr_kinase_AS"/>
</dbReference>
<dbReference type="PROSITE" id="PS50011">
    <property type="entry name" value="PROTEIN_KINASE_DOM"/>
    <property type="match status" value="1"/>
</dbReference>
<evidence type="ECO:0000256" key="1">
    <source>
        <dbReference type="ARBA" id="ARBA00000900"/>
    </source>
</evidence>
<evidence type="ECO:0000256" key="7">
    <source>
        <dbReference type="ARBA" id="ARBA00022840"/>
    </source>
</evidence>
<dbReference type="Pfam" id="PF00069">
    <property type="entry name" value="Pkinase"/>
    <property type="match status" value="1"/>
</dbReference>
<keyword evidence="7" id="KW-0067">ATP-binding</keyword>
<dbReference type="Gene3D" id="3.40.50.620">
    <property type="entry name" value="HUPs"/>
    <property type="match status" value="1"/>
</dbReference>
<accession>A0A161ZS08</accession>
<dbReference type="SMART" id="SM00220">
    <property type="entry name" value="S_TKc"/>
    <property type="match status" value="1"/>
</dbReference>
<dbReference type="Gramene" id="KZM89330">
    <property type="protein sequence ID" value="KZM89330"/>
    <property type="gene ID" value="DCAR_026405"/>
</dbReference>
<gene>
    <name evidence="11" type="ORF">DCAR_026405</name>
</gene>
<feature type="compositionally biased region" description="Basic and acidic residues" evidence="9">
    <location>
        <begin position="198"/>
        <end position="208"/>
    </location>
</feature>
<keyword evidence="4" id="KW-0808">Transferase</keyword>
<evidence type="ECO:0000256" key="3">
    <source>
        <dbReference type="ARBA" id="ARBA00012483"/>
    </source>
</evidence>
<dbReference type="FunFam" id="3.30.200.20:FF:000162">
    <property type="entry name" value="Adenine nucleotide alpha hydrolase-like domain kinase"/>
    <property type="match status" value="1"/>
</dbReference>
<evidence type="ECO:0000256" key="6">
    <source>
        <dbReference type="ARBA" id="ARBA00022786"/>
    </source>
</evidence>
<dbReference type="KEGG" id="dcr:108195371"/>
<dbReference type="EMBL" id="LNRQ01000007">
    <property type="protein sequence ID" value="KZM89330.1"/>
    <property type="molecule type" value="Genomic_DNA"/>
</dbReference>
<dbReference type="SUPFAM" id="SSF52402">
    <property type="entry name" value="Adenine nucleotide alpha hydrolases-like"/>
    <property type="match status" value="1"/>
</dbReference>
<dbReference type="EC" id="2.3.2.27" evidence="3"/>
<reference evidence="11" key="1">
    <citation type="journal article" date="2016" name="Nat. Genet.">
        <title>A high-quality carrot genome assembly provides new insights into carotenoid accumulation and asterid genome evolution.</title>
        <authorList>
            <person name="Iorizzo M."/>
            <person name="Ellison S."/>
            <person name="Senalik D."/>
            <person name="Zeng P."/>
            <person name="Satapoomin P."/>
            <person name="Huang J."/>
            <person name="Bowman M."/>
            <person name="Iovene M."/>
            <person name="Sanseverino W."/>
            <person name="Cavagnaro P."/>
            <person name="Yildiz M."/>
            <person name="Macko-Podgorni A."/>
            <person name="Moranska E."/>
            <person name="Grzebelus E."/>
            <person name="Grzebelus D."/>
            <person name="Ashrafi H."/>
            <person name="Zheng Z."/>
            <person name="Cheng S."/>
            <person name="Spooner D."/>
            <person name="Van Deynze A."/>
            <person name="Simon P."/>
        </authorList>
    </citation>
    <scope>NUCLEOTIDE SEQUENCE [LARGE SCALE GENOMIC DNA]</scope>
    <source>
        <tissue evidence="11">Leaf</tissue>
    </source>
</reference>
<feature type="region of interest" description="Disordered" evidence="9">
    <location>
        <begin position="160"/>
        <end position="238"/>
    </location>
</feature>
<feature type="compositionally biased region" description="Low complexity" evidence="9">
    <location>
        <begin position="209"/>
        <end position="219"/>
    </location>
</feature>
<dbReference type="Gene3D" id="1.10.510.10">
    <property type="entry name" value="Transferase(Phosphotransferase) domain 1"/>
    <property type="match status" value="1"/>
</dbReference>
<dbReference type="FunFam" id="1.10.510.10:FF:000498">
    <property type="entry name" value="U-box domain-containing protein 51"/>
    <property type="match status" value="1"/>
</dbReference>
<evidence type="ECO:0000256" key="5">
    <source>
        <dbReference type="ARBA" id="ARBA00022741"/>
    </source>
</evidence>
<dbReference type="Gene3D" id="3.30.200.20">
    <property type="entry name" value="Phosphorylase Kinase, domain 1"/>
    <property type="match status" value="1"/>
</dbReference>
<evidence type="ECO:0000256" key="9">
    <source>
        <dbReference type="SAM" id="MobiDB-lite"/>
    </source>
</evidence>
<keyword evidence="6" id="KW-0833">Ubl conjugation pathway</keyword>
<dbReference type="Pfam" id="PF00582">
    <property type="entry name" value="Usp"/>
    <property type="match status" value="1"/>
</dbReference>
<dbReference type="CDD" id="cd01989">
    <property type="entry name" value="USP_STK_Ubox_N"/>
    <property type="match status" value="1"/>
</dbReference>
<dbReference type="AlphaFoldDB" id="A0A161ZS08"/>
<evidence type="ECO:0000256" key="2">
    <source>
        <dbReference type="ARBA" id="ARBA00004906"/>
    </source>
</evidence>
<dbReference type="GO" id="GO:0004672">
    <property type="term" value="F:protein kinase activity"/>
    <property type="evidence" value="ECO:0007669"/>
    <property type="project" value="InterPro"/>
</dbReference>
<keyword evidence="5" id="KW-0547">Nucleotide-binding</keyword>
<evidence type="ECO:0000256" key="8">
    <source>
        <dbReference type="ARBA" id="ARBA00023054"/>
    </source>
</evidence>
<dbReference type="STRING" id="79200.A0A161ZS08"/>
<dbReference type="InterPro" id="IPR014729">
    <property type="entry name" value="Rossmann-like_a/b/a_fold"/>
</dbReference>
<dbReference type="PANTHER" id="PTHR45647:SF51">
    <property type="entry name" value="PROTEIN KINASE SUPERFAMILY PROTEIN"/>
    <property type="match status" value="1"/>
</dbReference>
<dbReference type="GO" id="GO:0061630">
    <property type="term" value="F:ubiquitin protein ligase activity"/>
    <property type="evidence" value="ECO:0007669"/>
    <property type="project" value="UniProtKB-EC"/>
</dbReference>
<evidence type="ECO:0000256" key="4">
    <source>
        <dbReference type="ARBA" id="ARBA00022679"/>
    </source>
</evidence>
<dbReference type="OrthoDB" id="4062651at2759"/>
<evidence type="ECO:0000259" key="10">
    <source>
        <dbReference type="PROSITE" id="PS50011"/>
    </source>
</evidence>
<dbReference type="PANTHER" id="PTHR45647">
    <property type="entry name" value="OS02G0152300 PROTEIN"/>
    <property type="match status" value="1"/>
</dbReference>
<sequence length="711" mass="78999">MSNSNHNSGEGIYITTAIAVDKDKNSPHAVRWAVDNQLKKNASVFLVHVQTHVSHPTDDVSKDGRAPTEAEMQQIFLPYRGFCARKGIRGTEIVVTDTDVTNALVDFVVRNSISTLVVGGSNRSALTRAFRNPDVPTCLGKIAPDFCSVHAVSKGGRVQNIKTATRAARPPTSSKPLSQSGYSSDSSSSFSQSSWKSGSEKTSFDKSSSDGSSYTNKSNDFNMMHPLDRHSGSKSPFPPSVSNLNYMVRTKQMGSPNISFDSSEYSGLSSFQSADFSMDNSDRSLTSGTSKTNSYSSSPLGEEIENEMKRLKQELKQTMEMYNSAYNESMTAKQKVREIDEWKSTETRMIAQKKRSEEDALVLMEMEKRKCRAAMEAAQKAHRLAELETQKRITAERLAAYEAEEMKKAMDALTRSGVRYRTYTIEEIEEATNRFSESAKIGEGGYGPVFKGYLDHTAVAIKVLKPDIAQGKEQFQKEIEVLSCMRHPNMVLLLGACPEYGCLVYEYMENGSLEDRLFRKHNTPPISWRTRFKIAAEIATALLFLHQSKPEPLVHRDLKPANILLDRNYVSKISDVGLARMVPPSVADSVTQYHMTAAAGTFCYIDPEYQQTGMLGTKSDLYSLGVMLLQLITGKPPMGITGQVSSAIEKGDISQVLDPSVPDWPVKEATAFANLCLQCCELRRKDRPDLAKVILPELDRLREFACSDDEY</sequence>
<dbReference type="InterPro" id="IPR011009">
    <property type="entry name" value="Kinase-like_dom_sf"/>
</dbReference>
<keyword evidence="8" id="KW-0175">Coiled coil</keyword>
<comment type="catalytic activity">
    <reaction evidence="1">
        <text>S-ubiquitinyl-[E2 ubiquitin-conjugating enzyme]-L-cysteine + [acceptor protein]-L-lysine = [E2 ubiquitin-conjugating enzyme]-L-cysteine + N(6)-ubiquitinyl-[acceptor protein]-L-lysine.</text>
        <dbReference type="EC" id="2.3.2.27"/>
    </reaction>
</comment>
<feature type="domain" description="Protein kinase" evidence="10">
    <location>
        <begin position="435"/>
        <end position="705"/>
    </location>
</feature>
<comment type="pathway">
    <text evidence="2">Protein modification; protein ubiquitination.</text>
</comment>
<name>A0A161ZS08_DAUCS</name>
<feature type="region of interest" description="Disordered" evidence="9">
    <location>
        <begin position="278"/>
        <end position="302"/>
    </location>
</feature>
<comment type="caution">
    <text evidence="11">The sequence shown here is derived from an EMBL/GenBank/DDBJ whole genome shotgun (WGS) entry which is preliminary data.</text>
</comment>
<dbReference type="GO" id="GO:0005524">
    <property type="term" value="F:ATP binding"/>
    <property type="evidence" value="ECO:0007669"/>
    <property type="project" value="UniProtKB-KW"/>
</dbReference>
<proteinExistence type="predicted"/>
<dbReference type="InterPro" id="IPR051348">
    <property type="entry name" value="U-box_ubiquitin_ligases"/>
</dbReference>
<feature type="compositionally biased region" description="Low complexity" evidence="9">
    <location>
        <begin position="286"/>
        <end position="298"/>
    </location>
</feature>
<dbReference type="InterPro" id="IPR006016">
    <property type="entry name" value="UspA"/>
</dbReference>
<protein>
    <recommendedName>
        <fullName evidence="3">RING-type E3 ubiquitin transferase</fullName>
        <ecNumber evidence="3">2.3.2.27</ecNumber>
    </recommendedName>
</protein>
<dbReference type="InterPro" id="IPR000719">
    <property type="entry name" value="Prot_kinase_dom"/>
</dbReference>